<proteinExistence type="predicted"/>
<evidence type="ECO:0000313" key="2">
    <source>
        <dbReference type="Proteomes" id="UP000290759"/>
    </source>
</evidence>
<reference evidence="1 2" key="2">
    <citation type="submission" date="2019-02" db="EMBL/GenBank/DDBJ databases">
        <title>'Lichenibacterium ramalinii' gen. nov. sp. nov., 'Lichenibacterium minor' gen. nov. sp. nov.</title>
        <authorList>
            <person name="Pankratov T."/>
        </authorList>
    </citation>
    <scope>NUCLEOTIDE SEQUENCE [LARGE SCALE GENOMIC DNA]</scope>
    <source>
        <strain evidence="1 2">RmlP026</strain>
    </source>
</reference>
<dbReference type="RefSeq" id="WP_129227357.1">
    <property type="nucleotide sequence ID" value="NZ_QYBB01000014.1"/>
</dbReference>
<sequence>MDQANGTSIASSSTSKGDALLILEQMLRHGGGPAVSPKIKFLAMLAIYKPASLSQHDVEQLAEAMIDWGRRRFTTDNNPSRM</sequence>
<dbReference type="EMBL" id="QYBB01000014">
    <property type="protein sequence ID" value="RYC31381.1"/>
    <property type="molecule type" value="Genomic_DNA"/>
</dbReference>
<reference evidence="1 2" key="1">
    <citation type="submission" date="2018-12" db="EMBL/GenBank/DDBJ databases">
        <authorList>
            <person name="Grouzdev D.S."/>
            <person name="Krutkina M.S."/>
        </authorList>
    </citation>
    <scope>NUCLEOTIDE SEQUENCE [LARGE SCALE GENOMIC DNA]</scope>
    <source>
        <strain evidence="1 2">RmlP026</strain>
    </source>
</reference>
<name>A0A4Q2U8C1_9HYPH</name>
<dbReference type="Proteomes" id="UP000290759">
    <property type="component" value="Unassembled WGS sequence"/>
</dbReference>
<organism evidence="1 2">
    <name type="scientific">Lichenibacterium minor</name>
    <dbReference type="NCBI Taxonomy" id="2316528"/>
    <lineage>
        <taxon>Bacteria</taxon>
        <taxon>Pseudomonadati</taxon>
        <taxon>Pseudomonadota</taxon>
        <taxon>Alphaproteobacteria</taxon>
        <taxon>Hyphomicrobiales</taxon>
        <taxon>Lichenihabitantaceae</taxon>
        <taxon>Lichenibacterium</taxon>
    </lineage>
</organism>
<evidence type="ECO:0000313" key="1">
    <source>
        <dbReference type="EMBL" id="RYC31381.1"/>
    </source>
</evidence>
<comment type="caution">
    <text evidence="1">The sequence shown here is derived from an EMBL/GenBank/DDBJ whole genome shotgun (WGS) entry which is preliminary data.</text>
</comment>
<accession>A0A4Q2U8C1</accession>
<gene>
    <name evidence="1" type="ORF">D3273_13405</name>
</gene>
<keyword evidence="2" id="KW-1185">Reference proteome</keyword>
<protein>
    <submittedName>
        <fullName evidence="1">Uncharacterized protein</fullName>
    </submittedName>
</protein>
<dbReference type="AlphaFoldDB" id="A0A4Q2U8C1"/>